<dbReference type="OrthoDB" id="1303009at2759"/>
<protein>
    <submittedName>
        <fullName evidence="2">Uncharacterized protein</fullName>
    </submittedName>
</protein>
<feature type="non-terminal residue" evidence="2">
    <location>
        <position position="1"/>
    </location>
</feature>
<gene>
    <name evidence="2" type="ORF">NAV_LOCUS10018</name>
</gene>
<feature type="non-terminal residue" evidence="2">
    <location>
        <position position="160"/>
    </location>
</feature>
<dbReference type="AlphaFoldDB" id="A0A498STP9"/>
<reference evidence="2 3" key="1">
    <citation type="submission" date="2018-08" db="EMBL/GenBank/DDBJ databases">
        <authorList>
            <person name="Laetsch R D."/>
            <person name="Stevens L."/>
            <person name="Kumar S."/>
            <person name="Blaxter L. M."/>
        </authorList>
    </citation>
    <scope>NUCLEOTIDE SEQUENCE [LARGE SCALE GENOMIC DNA]</scope>
</reference>
<proteinExistence type="predicted"/>
<accession>A0A498STP9</accession>
<keyword evidence="3" id="KW-1185">Reference proteome</keyword>
<dbReference type="STRING" id="6277.A0A498STP9"/>
<dbReference type="Proteomes" id="UP000276991">
    <property type="component" value="Unassembled WGS sequence"/>
</dbReference>
<evidence type="ECO:0000313" key="3">
    <source>
        <dbReference type="Proteomes" id="UP000276991"/>
    </source>
</evidence>
<organism evidence="2 3">
    <name type="scientific">Acanthocheilonema viteae</name>
    <name type="common">Filarial nematode worm</name>
    <name type="synonym">Dipetalonema viteae</name>
    <dbReference type="NCBI Taxonomy" id="6277"/>
    <lineage>
        <taxon>Eukaryota</taxon>
        <taxon>Metazoa</taxon>
        <taxon>Ecdysozoa</taxon>
        <taxon>Nematoda</taxon>
        <taxon>Chromadorea</taxon>
        <taxon>Rhabditida</taxon>
        <taxon>Spirurina</taxon>
        <taxon>Spiruromorpha</taxon>
        <taxon>Filarioidea</taxon>
        <taxon>Onchocercidae</taxon>
        <taxon>Acanthocheilonema</taxon>
    </lineage>
</organism>
<evidence type="ECO:0000313" key="2">
    <source>
        <dbReference type="EMBL" id="VBB35227.1"/>
    </source>
</evidence>
<name>A0A498STP9_ACAVI</name>
<sequence>DSIDVGFTLKLVQKAALKGVDEDESSTEYYDSEYDEEEMYTSDEYDDEYTEDDEEELNETSEDLCTENISTEPLESAIDSISSISIPPIIIASTQEEDDIEIDEICDEIFDDTLLVPVEILTNVEEIEMEENDVPKKFREITYTDEIYLQQNAEEALKLT</sequence>
<feature type="region of interest" description="Disordered" evidence="1">
    <location>
        <begin position="21"/>
        <end position="57"/>
    </location>
</feature>
<evidence type="ECO:0000256" key="1">
    <source>
        <dbReference type="SAM" id="MobiDB-lite"/>
    </source>
</evidence>
<dbReference type="EMBL" id="UPTC01005155">
    <property type="protein sequence ID" value="VBB35227.1"/>
    <property type="molecule type" value="Genomic_DNA"/>
</dbReference>